<keyword evidence="1" id="KW-0812">Transmembrane</keyword>
<keyword evidence="1" id="KW-1133">Transmembrane helix</keyword>
<keyword evidence="3" id="KW-1185">Reference proteome</keyword>
<feature type="transmembrane region" description="Helical" evidence="1">
    <location>
        <begin position="12"/>
        <end position="32"/>
    </location>
</feature>
<feature type="transmembrane region" description="Helical" evidence="1">
    <location>
        <begin position="38"/>
        <end position="61"/>
    </location>
</feature>
<sequence length="79" mass="9507">MKFMNKENEYTEEVSSLVWLWVLLFGMFYFAVKGVWRHVLISLILSMITLGISWLVYPFFAKGIMRKHYLRMGWVEVPE</sequence>
<organism evidence="2 3">
    <name type="scientific">Candidatus Magnetaquiglobus chichijimensis</name>
    <dbReference type="NCBI Taxonomy" id="3141448"/>
    <lineage>
        <taxon>Bacteria</taxon>
        <taxon>Pseudomonadati</taxon>
        <taxon>Pseudomonadota</taxon>
        <taxon>Magnetococcia</taxon>
        <taxon>Magnetococcales</taxon>
        <taxon>Candidatus Magnetaquicoccaceae</taxon>
        <taxon>Candidatus Magnetaquiglobus</taxon>
    </lineage>
</organism>
<dbReference type="EMBL" id="BAAFGK010000004">
    <property type="protein sequence ID" value="GAB0058377.1"/>
    <property type="molecule type" value="Genomic_DNA"/>
</dbReference>
<accession>A0ABQ0CBW1</accession>
<comment type="caution">
    <text evidence="2">The sequence shown here is derived from an EMBL/GenBank/DDBJ whole genome shotgun (WGS) entry which is preliminary data.</text>
</comment>
<protein>
    <submittedName>
        <fullName evidence="2">Uncharacterized protein</fullName>
    </submittedName>
</protein>
<dbReference type="Proteomes" id="UP001628193">
    <property type="component" value="Unassembled WGS sequence"/>
</dbReference>
<evidence type="ECO:0000313" key="2">
    <source>
        <dbReference type="EMBL" id="GAB0058377.1"/>
    </source>
</evidence>
<gene>
    <name evidence="2" type="ORF">SIID45300_02726</name>
</gene>
<evidence type="ECO:0000313" key="3">
    <source>
        <dbReference type="Proteomes" id="UP001628193"/>
    </source>
</evidence>
<proteinExistence type="predicted"/>
<keyword evidence="1" id="KW-0472">Membrane</keyword>
<evidence type="ECO:0000256" key="1">
    <source>
        <dbReference type="SAM" id="Phobius"/>
    </source>
</evidence>
<reference evidence="2 3" key="2">
    <citation type="submission" date="2024-09" db="EMBL/GenBank/DDBJ databases">
        <title>Draft genome sequence of Candidatus Magnetaquicoccaceae bacterium FCR-1.</title>
        <authorList>
            <person name="Shimoshige H."/>
            <person name="Shimamura S."/>
            <person name="Taoka A."/>
            <person name="Kobayashi H."/>
            <person name="Maekawa T."/>
        </authorList>
    </citation>
    <scope>NUCLEOTIDE SEQUENCE [LARGE SCALE GENOMIC DNA]</scope>
    <source>
        <strain evidence="2 3">FCR-1</strain>
    </source>
</reference>
<reference evidence="2 3" key="1">
    <citation type="submission" date="2024-05" db="EMBL/GenBank/DDBJ databases">
        <authorList>
            <consortium name="Candidatus Magnetaquicoccaceae bacterium FCR-1 genome sequencing consortium"/>
            <person name="Shimoshige H."/>
            <person name="Shimamura S."/>
            <person name="Taoka A."/>
            <person name="Kobayashi H."/>
            <person name="Maekawa T."/>
        </authorList>
    </citation>
    <scope>NUCLEOTIDE SEQUENCE [LARGE SCALE GENOMIC DNA]</scope>
    <source>
        <strain evidence="2 3">FCR-1</strain>
    </source>
</reference>
<name>A0ABQ0CBW1_9PROT</name>